<keyword evidence="2" id="KW-1185">Reference proteome</keyword>
<protein>
    <submittedName>
        <fullName evidence="1">Uncharacterized protein</fullName>
    </submittedName>
</protein>
<sequence>MTPDQDLITEEEWPVAQPVELLPPCDGRVFHEHEDGLNDEEILPLWWDWVKGPVPD</sequence>
<dbReference type="GeneID" id="76205028"/>
<accession>A0A0D6NMN9</accession>
<dbReference type="Proteomes" id="UP000032670">
    <property type="component" value="Unassembled WGS sequence"/>
</dbReference>
<name>A0A0D6NMN9_9PROT</name>
<gene>
    <name evidence="1" type="ORF">Abor_031_056</name>
</gene>
<reference evidence="1 2" key="1">
    <citation type="submission" date="2012-11" db="EMBL/GenBank/DDBJ databases">
        <title>Whole genome sequence of Acetobacter orientalis 21F-2.</title>
        <authorList>
            <person name="Azuma Y."/>
            <person name="Higashiura N."/>
            <person name="Hirakawa H."/>
            <person name="Matsushita K."/>
        </authorList>
    </citation>
    <scope>NUCLEOTIDE SEQUENCE [LARGE SCALE GENOMIC DNA]</scope>
    <source>
        <strain evidence="1 2">21F-2</strain>
    </source>
</reference>
<evidence type="ECO:0000313" key="1">
    <source>
        <dbReference type="EMBL" id="GAN66890.1"/>
    </source>
</evidence>
<proteinExistence type="predicted"/>
<dbReference type="RefSeq" id="WP_158319737.1">
    <property type="nucleotide sequence ID" value="NZ_BAMX01000031.1"/>
</dbReference>
<dbReference type="EMBL" id="BAMX01000031">
    <property type="protein sequence ID" value="GAN66890.1"/>
    <property type="molecule type" value="Genomic_DNA"/>
</dbReference>
<evidence type="ECO:0000313" key="2">
    <source>
        <dbReference type="Proteomes" id="UP000032670"/>
    </source>
</evidence>
<dbReference type="AlphaFoldDB" id="A0A0D6NMN9"/>
<dbReference type="STRING" id="1231341.Abor_031_056"/>
<organism evidence="1 2">
    <name type="scientific">Acetobacter orientalis</name>
    <dbReference type="NCBI Taxonomy" id="146474"/>
    <lineage>
        <taxon>Bacteria</taxon>
        <taxon>Pseudomonadati</taxon>
        <taxon>Pseudomonadota</taxon>
        <taxon>Alphaproteobacteria</taxon>
        <taxon>Acetobacterales</taxon>
        <taxon>Acetobacteraceae</taxon>
        <taxon>Acetobacter</taxon>
    </lineage>
</organism>
<accession>A0A6N3STN0</accession>
<comment type="caution">
    <text evidence="1">The sequence shown here is derived from an EMBL/GenBank/DDBJ whole genome shotgun (WGS) entry which is preliminary data.</text>
</comment>